<dbReference type="EMBL" id="MHFR01000041">
    <property type="protein sequence ID" value="OGW97515.1"/>
    <property type="molecule type" value="Genomic_DNA"/>
</dbReference>
<proteinExistence type="predicted"/>
<dbReference type="AlphaFoldDB" id="A0A1G1KXC8"/>
<organism evidence="2 3">
    <name type="scientific">Candidatus Danuiimicrobium aquiferis</name>
    <dbReference type="NCBI Taxonomy" id="1801832"/>
    <lineage>
        <taxon>Bacteria</taxon>
        <taxon>Pseudomonadati</taxon>
        <taxon>Candidatus Omnitrophota</taxon>
        <taxon>Candidatus Danuiimicrobium</taxon>
    </lineage>
</organism>
<evidence type="ECO:0000256" key="1">
    <source>
        <dbReference type="SAM" id="Phobius"/>
    </source>
</evidence>
<dbReference type="Proteomes" id="UP000178187">
    <property type="component" value="Unassembled WGS sequence"/>
</dbReference>
<reference evidence="2 3" key="1">
    <citation type="journal article" date="2016" name="Nat. Commun.">
        <title>Thousands of microbial genomes shed light on interconnected biogeochemical processes in an aquifer system.</title>
        <authorList>
            <person name="Anantharaman K."/>
            <person name="Brown C.T."/>
            <person name="Hug L.A."/>
            <person name="Sharon I."/>
            <person name="Castelle C.J."/>
            <person name="Probst A.J."/>
            <person name="Thomas B.C."/>
            <person name="Singh A."/>
            <person name="Wilkins M.J."/>
            <person name="Karaoz U."/>
            <person name="Brodie E.L."/>
            <person name="Williams K.H."/>
            <person name="Hubbard S.S."/>
            <person name="Banfield J.F."/>
        </authorList>
    </citation>
    <scope>NUCLEOTIDE SEQUENCE [LARGE SCALE GENOMIC DNA]</scope>
</reference>
<accession>A0A1G1KXC8</accession>
<evidence type="ECO:0000313" key="3">
    <source>
        <dbReference type="Proteomes" id="UP000178187"/>
    </source>
</evidence>
<gene>
    <name evidence="2" type="ORF">A3G33_05005</name>
</gene>
<sequence length="64" mass="7339">MKEFFVGLIFLVAVTILAGIGFLLLPLLLLLTFFLRILVAFLLLCFAIWLLGKFILFVWVKISH</sequence>
<keyword evidence="1" id="KW-0812">Transmembrane</keyword>
<feature type="transmembrane region" description="Helical" evidence="1">
    <location>
        <begin position="7"/>
        <end position="31"/>
    </location>
</feature>
<keyword evidence="1" id="KW-1133">Transmembrane helix</keyword>
<keyword evidence="1" id="KW-0472">Membrane</keyword>
<name>A0A1G1KXC8_9BACT</name>
<evidence type="ECO:0000313" key="2">
    <source>
        <dbReference type="EMBL" id="OGW97515.1"/>
    </source>
</evidence>
<protein>
    <submittedName>
        <fullName evidence="2">Uncharacterized protein</fullName>
    </submittedName>
</protein>
<comment type="caution">
    <text evidence="2">The sequence shown here is derived from an EMBL/GenBank/DDBJ whole genome shotgun (WGS) entry which is preliminary data.</text>
</comment>
<feature type="transmembrane region" description="Helical" evidence="1">
    <location>
        <begin position="37"/>
        <end position="60"/>
    </location>
</feature>